<proteinExistence type="predicted"/>
<evidence type="ECO:0000256" key="1">
    <source>
        <dbReference type="SAM" id="MobiDB-lite"/>
    </source>
</evidence>
<name>A0ABN1WRD8_9ACTN</name>
<feature type="region of interest" description="Disordered" evidence="1">
    <location>
        <begin position="1"/>
        <end position="55"/>
    </location>
</feature>
<protein>
    <submittedName>
        <fullName evidence="2">Uncharacterized protein</fullName>
    </submittedName>
</protein>
<gene>
    <name evidence="2" type="ORF">GCM10009665_58270</name>
</gene>
<evidence type="ECO:0000313" key="3">
    <source>
        <dbReference type="Proteomes" id="UP001500037"/>
    </source>
</evidence>
<feature type="compositionally biased region" description="Basic residues" evidence="1">
    <location>
        <begin position="34"/>
        <end position="47"/>
    </location>
</feature>
<dbReference type="Proteomes" id="UP001500037">
    <property type="component" value="Unassembled WGS sequence"/>
</dbReference>
<accession>A0ABN1WRD8</accession>
<keyword evidence="3" id="KW-1185">Reference proteome</keyword>
<reference evidence="2 3" key="1">
    <citation type="journal article" date="2019" name="Int. J. Syst. Evol. Microbiol.">
        <title>The Global Catalogue of Microorganisms (GCM) 10K type strain sequencing project: providing services to taxonomists for standard genome sequencing and annotation.</title>
        <authorList>
            <consortium name="The Broad Institute Genomics Platform"/>
            <consortium name="The Broad Institute Genome Sequencing Center for Infectious Disease"/>
            <person name="Wu L."/>
            <person name="Ma J."/>
        </authorList>
    </citation>
    <scope>NUCLEOTIDE SEQUENCE [LARGE SCALE GENOMIC DNA]</scope>
    <source>
        <strain evidence="2 3">JCM 13004</strain>
    </source>
</reference>
<organism evidence="2 3">
    <name type="scientific">Kitasatospora nipponensis</name>
    <dbReference type="NCBI Taxonomy" id="258049"/>
    <lineage>
        <taxon>Bacteria</taxon>
        <taxon>Bacillati</taxon>
        <taxon>Actinomycetota</taxon>
        <taxon>Actinomycetes</taxon>
        <taxon>Kitasatosporales</taxon>
        <taxon>Streptomycetaceae</taxon>
        <taxon>Kitasatospora</taxon>
    </lineage>
</organism>
<dbReference type="EMBL" id="BAAALF010000141">
    <property type="protein sequence ID" value="GAA1260719.1"/>
    <property type="molecule type" value="Genomic_DNA"/>
</dbReference>
<sequence>MIQSHLAETRHRTSQHAAPAPKKTENSHDVTAPPHRRRVPDRRRAARPRGVGTTASAASTYFVGTGRDAYSAGQSAWGQAYAAGYTHDQCDADMEMAAPHYWRDVVTCVS</sequence>
<comment type="caution">
    <text evidence="2">The sequence shown here is derived from an EMBL/GenBank/DDBJ whole genome shotgun (WGS) entry which is preliminary data.</text>
</comment>
<evidence type="ECO:0000313" key="2">
    <source>
        <dbReference type="EMBL" id="GAA1260719.1"/>
    </source>
</evidence>